<proteinExistence type="predicted"/>
<protein>
    <submittedName>
        <fullName evidence="1">Antitoxin</fullName>
    </submittedName>
</protein>
<gene>
    <name evidence="1" type="ORF">P0083_02840</name>
</gene>
<dbReference type="AlphaFoldDB" id="A0ABD7XPU5"/>
<dbReference type="Proteomes" id="UP001222182">
    <property type="component" value="Chromosome"/>
</dbReference>
<organism evidence="1 2">
    <name type="scientific">Enterococcus faecalis</name>
    <name type="common">Streptococcus faecalis</name>
    <dbReference type="NCBI Taxonomy" id="1351"/>
    <lineage>
        <taxon>Bacteria</taxon>
        <taxon>Bacillati</taxon>
        <taxon>Bacillota</taxon>
        <taxon>Bacilli</taxon>
        <taxon>Lactobacillales</taxon>
        <taxon>Enterococcaceae</taxon>
        <taxon>Enterococcus</taxon>
    </lineage>
</organism>
<evidence type="ECO:0000313" key="1">
    <source>
        <dbReference type="EMBL" id="WER43250.1"/>
    </source>
</evidence>
<sequence>MELAFKQLEKKDYKKAIQFAIKGMHFDWYTKNKLLLNLYGRYFWYLELNRATQIIALYADDELAGVLLADIKGKSKKHHSFS</sequence>
<accession>A0ABD7XPU5</accession>
<evidence type="ECO:0000313" key="2">
    <source>
        <dbReference type="Proteomes" id="UP001222182"/>
    </source>
</evidence>
<dbReference type="EMBL" id="CP119528">
    <property type="protein sequence ID" value="WER43250.1"/>
    <property type="molecule type" value="Genomic_DNA"/>
</dbReference>
<reference evidence="1 2" key="1">
    <citation type="submission" date="2023-03" db="EMBL/GenBank/DDBJ databases">
        <title>Complete genome sequence of an Enterococcus faecalis urinary isolate.</title>
        <authorList>
            <person name="Brauer A.L."/>
            <person name="Armbruster C.E."/>
        </authorList>
    </citation>
    <scope>NUCLEOTIDE SEQUENCE [LARGE SCALE GENOMIC DNA]</scope>
    <source>
        <strain evidence="1 2">3143</strain>
    </source>
</reference>
<name>A0ABD7XPU5_ENTFL</name>